<protein>
    <submittedName>
        <fullName evidence="3">Uncharacterized protein</fullName>
    </submittedName>
</protein>
<evidence type="ECO:0000313" key="3">
    <source>
        <dbReference type="EMBL" id="AXI81228.1"/>
    </source>
</evidence>
<sequence length="168" mass="17874">MFKELVASFDAPVDLRTWPDSEDLNEVPGKGATGKSGPRGPGDPGDLNRLDDFAPQPRPRPRPGSGSPVSGPPPGPRDWDAPQDPDDDHFVPPEPPPLPRGDTTTTFAWIAVLGGPALLLFSALAWRDISGWPALLGVVAFIGGFVTLVARMRDRDEDDEDPHGGAVV</sequence>
<evidence type="ECO:0000256" key="1">
    <source>
        <dbReference type="SAM" id="MobiDB-lite"/>
    </source>
</evidence>
<organism evidence="3 4">
    <name type="scientific">Peterkaempfera bronchialis</name>
    <dbReference type="NCBI Taxonomy" id="2126346"/>
    <lineage>
        <taxon>Bacteria</taxon>
        <taxon>Bacillati</taxon>
        <taxon>Actinomycetota</taxon>
        <taxon>Actinomycetes</taxon>
        <taxon>Kitasatosporales</taxon>
        <taxon>Streptomycetaceae</taxon>
        <taxon>Peterkaempfera</taxon>
    </lineage>
</organism>
<dbReference type="AlphaFoldDB" id="A0A345T5H3"/>
<keyword evidence="2" id="KW-0812">Transmembrane</keyword>
<dbReference type="OrthoDB" id="3824493at2"/>
<feature type="region of interest" description="Disordered" evidence="1">
    <location>
        <begin position="1"/>
        <end position="102"/>
    </location>
</feature>
<feature type="transmembrane region" description="Helical" evidence="2">
    <location>
        <begin position="132"/>
        <end position="150"/>
    </location>
</feature>
<dbReference type="EMBL" id="CP031264">
    <property type="protein sequence ID" value="AXI81228.1"/>
    <property type="molecule type" value="Genomic_DNA"/>
</dbReference>
<keyword evidence="2" id="KW-1133">Transmembrane helix</keyword>
<evidence type="ECO:0000313" key="4">
    <source>
        <dbReference type="Proteomes" id="UP000249340"/>
    </source>
</evidence>
<proteinExistence type="predicted"/>
<dbReference type="Proteomes" id="UP000249340">
    <property type="component" value="Chromosome"/>
</dbReference>
<name>A0A345T5H3_9ACTN</name>
<feature type="compositionally biased region" description="Gly residues" evidence="1">
    <location>
        <begin position="31"/>
        <end position="43"/>
    </location>
</feature>
<accession>A0A345T5H3</accession>
<dbReference type="KEGG" id="stri:C7M71_006410"/>
<gene>
    <name evidence="3" type="ORF">C7M71_006410</name>
</gene>
<keyword evidence="4" id="KW-1185">Reference proteome</keyword>
<reference evidence="4" key="1">
    <citation type="submission" date="2018-07" db="EMBL/GenBank/DDBJ databases">
        <title>Streptacidiphilus bronchialis DSM 106435 chromosome.</title>
        <authorList>
            <person name="Batra D."/>
            <person name="Gulvik C.A."/>
        </authorList>
    </citation>
    <scope>NUCLEOTIDE SEQUENCE [LARGE SCALE GENOMIC DNA]</scope>
    <source>
        <strain evidence="4">DSM 106435</strain>
    </source>
</reference>
<keyword evidence="2" id="KW-0472">Membrane</keyword>
<evidence type="ECO:0000256" key="2">
    <source>
        <dbReference type="SAM" id="Phobius"/>
    </source>
</evidence>
<feature type="transmembrane region" description="Helical" evidence="2">
    <location>
        <begin position="107"/>
        <end position="126"/>
    </location>
</feature>